<dbReference type="InterPro" id="IPR036390">
    <property type="entry name" value="WH_DNA-bd_sf"/>
</dbReference>
<proteinExistence type="predicted"/>
<name>A0ABW2AC73_9MICO</name>
<protein>
    <submittedName>
        <fullName evidence="2">MarR family winged helix-turn-helix transcriptional regulator</fullName>
    </submittedName>
</protein>
<evidence type="ECO:0000313" key="2">
    <source>
        <dbReference type="EMBL" id="MFC6704312.1"/>
    </source>
</evidence>
<keyword evidence="3" id="KW-1185">Reference proteome</keyword>
<sequence>MTSRRRITNADYTRLLRLRTRLRKFEHWSAEQAAAMGLTASQHQLLLAIRGHEGSDDPTIGDVADYLLVRHNTAVELVNRTQELGLIDRSRDGDDHRVVRLTLTSEGRKRLNALSADHIEELARLAEVVDELFDTLHTT</sequence>
<dbReference type="InterPro" id="IPR000835">
    <property type="entry name" value="HTH_MarR-typ"/>
</dbReference>
<dbReference type="InterPro" id="IPR036388">
    <property type="entry name" value="WH-like_DNA-bd_sf"/>
</dbReference>
<comment type="caution">
    <text evidence="2">The sequence shown here is derived from an EMBL/GenBank/DDBJ whole genome shotgun (WGS) entry which is preliminary data.</text>
</comment>
<reference evidence="3" key="1">
    <citation type="journal article" date="2019" name="Int. J. Syst. Evol. Microbiol.">
        <title>The Global Catalogue of Microorganisms (GCM) 10K type strain sequencing project: providing services to taxonomists for standard genome sequencing and annotation.</title>
        <authorList>
            <consortium name="The Broad Institute Genomics Platform"/>
            <consortium name="The Broad Institute Genome Sequencing Center for Infectious Disease"/>
            <person name="Wu L."/>
            <person name="Ma J."/>
        </authorList>
    </citation>
    <scope>NUCLEOTIDE SEQUENCE [LARGE SCALE GENOMIC DNA]</scope>
    <source>
        <strain evidence="3">CCUG 58127</strain>
    </source>
</reference>
<dbReference type="Pfam" id="PF12802">
    <property type="entry name" value="MarR_2"/>
    <property type="match status" value="1"/>
</dbReference>
<dbReference type="RefSeq" id="WP_382398426.1">
    <property type="nucleotide sequence ID" value="NZ_JBHSWH010000001.1"/>
</dbReference>
<feature type="domain" description="HTH marR-type" evidence="1">
    <location>
        <begin position="9"/>
        <end position="139"/>
    </location>
</feature>
<dbReference type="Gene3D" id="1.10.10.10">
    <property type="entry name" value="Winged helix-like DNA-binding domain superfamily/Winged helix DNA-binding domain"/>
    <property type="match status" value="1"/>
</dbReference>
<dbReference type="EMBL" id="JBHSWH010000001">
    <property type="protein sequence ID" value="MFC6704312.1"/>
    <property type="molecule type" value="Genomic_DNA"/>
</dbReference>
<organism evidence="2 3">
    <name type="scientific">Flexivirga alba</name>
    <dbReference type="NCBI Taxonomy" id="702742"/>
    <lineage>
        <taxon>Bacteria</taxon>
        <taxon>Bacillati</taxon>
        <taxon>Actinomycetota</taxon>
        <taxon>Actinomycetes</taxon>
        <taxon>Micrococcales</taxon>
        <taxon>Dermacoccaceae</taxon>
        <taxon>Flexivirga</taxon>
    </lineage>
</organism>
<accession>A0ABW2AC73</accession>
<dbReference type="PANTHER" id="PTHR33164">
    <property type="entry name" value="TRANSCRIPTIONAL REGULATOR, MARR FAMILY"/>
    <property type="match status" value="1"/>
</dbReference>
<dbReference type="PANTHER" id="PTHR33164:SF43">
    <property type="entry name" value="HTH-TYPE TRANSCRIPTIONAL REPRESSOR YETL"/>
    <property type="match status" value="1"/>
</dbReference>
<dbReference type="Proteomes" id="UP001596298">
    <property type="component" value="Unassembled WGS sequence"/>
</dbReference>
<gene>
    <name evidence="2" type="ORF">ACFQDH_03230</name>
</gene>
<dbReference type="SUPFAM" id="SSF46785">
    <property type="entry name" value="Winged helix' DNA-binding domain"/>
    <property type="match status" value="1"/>
</dbReference>
<dbReference type="SMART" id="SM00347">
    <property type="entry name" value="HTH_MARR"/>
    <property type="match status" value="1"/>
</dbReference>
<evidence type="ECO:0000313" key="3">
    <source>
        <dbReference type="Proteomes" id="UP001596298"/>
    </source>
</evidence>
<dbReference type="InterPro" id="IPR039422">
    <property type="entry name" value="MarR/SlyA-like"/>
</dbReference>
<dbReference type="PROSITE" id="PS50995">
    <property type="entry name" value="HTH_MARR_2"/>
    <property type="match status" value="1"/>
</dbReference>
<evidence type="ECO:0000259" key="1">
    <source>
        <dbReference type="PROSITE" id="PS50995"/>
    </source>
</evidence>